<reference evidence="2 3" key="1">
    <citation type="submission" date="2015-07" db="EMBL/GenBank/DDBJ databases">
        <title>Genome sequence of Ornatilinea apprima DSM 23815.</title>
        <authorList>
            <person name="Hemp J."/>
            <person name="Ward L.M."/>
            <person name="Pace L.A."/>
            <person name="Fischer W.W."/>
        </authorList>
    </citation>
    <scope>NUCLEOTIDE SEQUENCE [LARGE SCALE GENOMIC DNA]</scope>
    <source>
        <strain evidence="2 3">P3M-1</strain>
    </source>
</reference>
<comment type="caution">
    <text evidence="2">The sequence shown here is derived from an EMBL/GenBank/DDBJ whole genome shotgun (WGS) entry which is preliminary data.</text>
</comment>
<evidence type="ECO:0000313" key="2">
    <source>
        <dbReference type="EMBL" id="KPL76973.1"/>
    </source>
</evidence>
<dbReference type="Proteomes" id="UP000050417">
    <property type="component" value="Unassembled WGS sequence"/>
</dbReference>
<dbReference type="InterPro" id="IPR050266">
    <property type="entry name" value="AB_hydrolase_sf"/>
</dbReference>
<dbReference type="SUPFAM" id="SSF53474">
    <property type="entry name" value="alpha/beta-Hydrolases"/>
    <property type="match status" value="1"/>
</dbReference>
<dbReference type="OrthoDB" id="9775557at2"/>
<evidence type="ECO:0000259" key="1">
    <source>
        <dbReference type="Pfam" id="PF12697"/>
    </source>
</evidence>
<dbReference type="AlphaFoldDB" id="A0A0P6X2Q2"/>
<keyword evidence="3" id="KW-1185">Reference proteome</keyword>
<dbReference type="EMBL" id="LGCL01000024">
    <property type="protein sequence ID" value="KPL76973.1"/>
    <property type="molecule type" value="Genomic_DNA"/>
</dbReference>
<name>A0A0P6X2Q2_9CHLR</name>
<dbReference type="Pfam" id="PF12697">
    <property type="entry name" value="Abhydrolase_6"/>
    <property type="match status" value="1"/>
</dbReference>
<organism evidence="2 3">
    <name type="scientific">Ornatilinea apprima</name>
    <dbReference type="NCBI Taxonomy" id="1134406"/>
    <lineage>
        <taxon>Bacteria</taxon>
        <taxon>Bacillati</taxon>
        <taxon>Chloroflexota</taxon>
        <taxon>Anaerolineae</taxon>
        <taxon>Anaerolineales</taxon>
        <taxon>Anaerolineaceae</taxon>
        <taxon>Ornatilinea</taxon>
    </lineage>
</organism>
<dbReference type="InterPro" id="IPR029058">
    <property type="entry name" value="AB_hydrolase_fold"/>
</dbReference>
<evidence type="ECO:0000313" key="3">
    <source>
        <dbReference type="Proteomes" id="UP000050417"/>
    </source>
</evidence>
<dbReference type="STRING" id="1134406.ADN00_10350"/>
<feature type="domain" description="AB hydrolase-1" evidence="1">
    <location>
        <begin position="22"/>
        <end position="260"/>
    </location>
</feature>
<protein>
    <recommendedName>
        <fullName evidence="1">AB hydrolase-1 domain-containing protein</fullName>
    </recommendedName>
</protein>
<dbReference type="PANTHER" id="PTHR43798">
    <property type="entry name" value="MONOACYLGLYCEROL LIPASE"/>
    <property type="match status" value="1"/>
</dbReference>
<dbReference type="PANTHER" id="PTHR43798:SF33">
    <property type="entry name" value="HYDROLASE, PUTATIVE (AFU_ORTHOLOGUE AFUA_2G14860)-RELATED"/>
    <property type="match status" value="1"/>
</dbReference>
<dbReference type="Gene3D" id="3.40.50.1820">
    <property type="entry name" value="alpha/beta hydrolase"/>
    <property type="match status" value="1"/>
</dbReference>
<accession>A0A0P6X2Q2</accession>
<dbReference type="RefSeq" id="WP_075062926.1">
    <property type="nucleotide sequence ID" value="NZ_LGCL01000024.1"/>
</dbReference>
<proteinExistence type="predicted"/>
<dbReference type="InterPro" id="IPR000073">
    <property type="entry name" value="AB_hydrolase_1"/>
</dbReference>
<gene>
    <name evidence="2" type="ORF">ADN00_10350</name>
</gene>
<sequence>MNQFKFKTMAVHESGLPEKPLVIFLHGGGAAGWMWQPVADLLGDSYRCWMPDLPGHGQSREAGRFRIRGAAQMVIDLVRAQAPDGRAHLVGLSEGAQVLVEMLSLDPGCIRSALVSSALLRPLPGMGWLASEGLLKATYVSSVAPFKNWDAYIRLNMKSAAGIPDQWFEPFKAEFQSLTAQSFADVMLENQRYRLPADLDKAHLPVLVLAGSREYAAMRQSARELAAALPNAKAYQFHLRRPASLAEQHNWPLNDPELFATVLRAWLDEEPLPEQFSALD</sequence>
<dbReference type="GO" id="GO:0016020">
    <property type="term" value="C:membrane"/>
    <property type="evidence" value="ECO:0007669"/>
    <property type="project" value="TreeGrafter"/>
</dbReference>